<evidence type="ECO:0000313" key="2">
    <source>
        <dbReference type="Proteomes" id="UP001059209"/>
    </source>
</evidence>
<accession>A0ABY5Y9S0</accession>
<name>A0ABY5Y9S0_9FLAO</name>
<keyword evidence="2" id="KW-1185">Reference proteome</keyword>
<organism evidence="1 2">
    <name type="scientific">Maribacter litopenaei</name>
    <dbReference type="NCBI Taxonomy" id="2976127"/>
    <lineage>
        <taxon>Bacteria</taxon>
        <taxon>Pseudomonadati</taxon>
        <taxon>Bacteroidota</taxon>
        <taxon>Flavobacteriia</taxon>
        <taxon>Flavobacteriales</taxon>
        <taxon>Flavobacteriaceae</taxon>
        <taxon>Maribacter</taxon>
    </lineage>
</organism>
<proteinExistence type="predicted"/>
<dbReference type="Proteomes" id="UP001059209">
    <property type="component" value="Chromosome"/>
</dbReference>
<reference evidence="1" key="1">
    <citation type="submission" date="2022-09" db="EMBL/GenBank/DDBJ databases">
        <title>Maribacter litopenaei sp. nov., isolated from the intestinal tract of the Pacific White Shrimp, Litopenaeus vannamei.</title>
        <authorList>
            <person name="Kim S.Y."/>
            <person name="Hwang C.Y."/>
        </authorList>
    </citation>
    <scope>NUCLEOTIDE SEQUENCE</scope>
    <source>
        <strain evidence="1">HL-LV01</strain>
    </source>
</reference>
<dbReference type="EMBL" id="CP104205">
    <property type="protein sequence ID" value="UWX54989.1"/>
    <property type="molecule type" value="Genomic_DNA"/>
</dbReference>
<dbReference type="RefSeq" id="WP_260572841.1">
    <property type="nucleotide sequence ID" value="NZ_CP104205.1"/>
</dbReference>
<sequence length="1074" mass="112525">MTVVDFACTVGNNENNATITIDTGSITGGSGNYVRYEFIEEDNPNTIPVESPVVVQSGTNPVYTETDFAGGSYTINVYDSNGCIGSTTAIIAPFDELISASVNITNTVTCNPGNDGELTMSVVSTLGDPSRFEYSIDNGGTYQASNVFGGPAAGPYTILARHIDTGCIISASETLLEPNTITINVSKTSDVVCYGTATGAVNFELVDATYPGGFTWTIYDTNGTLSNTADDISVATGNEATNGPTADINLPAGSYYVSISQDNNPFCVNTEAFTIAGPNADITAGIETSDITCVPGNDGTIEITNTAGGWGGYTYYIGIAAPSAPSDYTAAPFLGGLSAGTYQAWVMDSQGCERLIDNNIVLVDPTPINASLQVNQENCTNLEGEIEVVGVTGGQGSNYTYQLILNGSNFRSPQNTPVFSGLGAGSYEVEITDQWGCSFITPAELLYEEMNLTTTVAKPIDCTLSPGGEITVNVTGSSTNLEFVMTTPSGAIVTQSTGVFVNLNEIGTYGFVVRDLDTTNPVCEKTISQELFAPITPVLLDATIINVSCNGGSDGSLRAILDPATDGNPDYQYELIGISAGAPSRPLQSNPLFDNLPAGDYQVRVVSGLGCEDIKSETITEPEELLITATATTFDCAPDNSINTAVVTVTVEDGAATPGVLSGTGPYLYSLDGITYQSANTFNVADNGAVQNVTVFVRDDNGCAATDTVIIQPINRFTASVSTDVDITCTNYETVTITVSDNGLAHNYTYELLPIGNTNAVQTGSTATTATFDLLTTGSYTFRVTDVDTGCYYDTPAYNVEPYDFIRATATAVTPVTCFGDTNGELQINITGYTGNYNYQVFDAAGNPVGGVVSTDTSVNPRLVGGLSGGNYYVTITETEVPFCSEDTNIVTIVSPDRDLTAAVDILSQPTCTNDMGAIRVVPDGGYAPYNIVMTNGTDTYSANGVYANVFSGLAAGTYDITVTDSQGCERVYSETLDPAIPIQADATPLVTDLACYGDMGATVTANIIVAGGSGSYEYQLNRYDATGTTIVSTTASQLSPDFNDLGAGIYSITVTDGWNCDVTTNTVEIREPK</sequence>
<evidence type="ECO:0000313" key="1">
    <source>
        <dbReference type="EMBL" id="UWX54989.1"/>
    </source>
</evidence>
<protein>
    <submittedName>
        <fullName evidence="1">SprB repeat-containing protein</fullName>
    </submittedName>
</protein>
<dbReference type="Pfam" id="PF13573">
    <property type="entry name" value="SprB"/>
    <property type="match status" value="2"/>
</dbReference>
<gene>
    <name evidence="1" type="ORF">NYZ99_20105</name>
</gene>
<dbReference type="InterPro" id="IPR025667">
    <property type="entry name" value="SprB_repeat"/>
</dbReference>